<evidence type="ECO:0000256" key="1">
    <source>
        <dbReference type="SAM" id="Phobius"/>
    </source>
</evidence>
<comment type="caution">
    <text evidence="2">The sequence shown here is derived from an EMBL/GenBank/DDBJ whole genome shotgun (WGS) entry which is preliminary data.</text>
</comment>
<evidence type="ECO:0000313" key="3">
    <source>
        <dbReference type="Proteomes" id="UP000321181"/>
    </source>
</evidence>
<keyword evidence="1" id="KW-1133">Transmembrane helix</keyword>
<evidence type="ECO:0000313" key="2">
    <source>
        <dbReference type="EMBL" id="GEO33984.1"/>
    </source>
</evidence>
<keyword evidence="3" id="KW-1185">Reference proteome</keyword>
<dbReference type="Proteomes" id="UP000321181">
    <property type="component" value="Unassembled WGS sequence"/>
</dbReference>
<dbReference type="RefSeq" id="WP_246131092.1">
    <property type="nucleotide sequence ID" value="NZ_BAAARM010000003.1"/>
</dbReference>
<keyword evidence="1" id="KW-0472">Membrane</keyword>
<sequence>MSTPSRVAGWGTVGFAVAFVVTFVVNATIETMADRPELPTAADMAADFGGGVIYIVLWGSAGVALAVAAVGLSAVVWPSDALASRISTAFGIIASAGWIFSGATVLAQRTAMLNGNIAAAGSDIASERAVIEALYIGVHVGGIVFAFAALPWLATVAVGADKRRAMSRTAVACLWIAAIGPVAGFMIAGAQFGLLAVVPAFAVVGTSLLRSARRGGRRAVAGSPAAAVAPAAGG</sequence>
<keyword evidence="1" id="KW-0812">Transmembrane</keyword>
<name>A0A512DBX5_9CELL</name>
<dbReference type="AlphaFoldDB" id="A0A512DBX5"/>
<organism evidence="2 3">
    <name type="scientific">Cellulomonas aerilata</name>
    <dbReference type="NCBI Taxonomy" id="515326"/>
    <lineage>
        <taxon>Bacteria</taxon>
        <taxon>Bacillati</taxon>
        <taxon>Actinomycetota</taxon>
        <taxon>Actinomycetes</taxon>
        <taxon>Micrococcales</taxon>
        <taxon>Cellulomonadaceae</taxon>
        <taxon>Cellulomonas</taxon>
    </lineage>
</organism>
<feature type="transmembrane region" description="Helical" evidence="1">
    <location>
        <begin position="89"/>
        <end position="107"/>
    </location>
</feature>
<reference evidence="2 3" key="1">
    <citation type="submission" date="2019-07" db="EMBL/GenBank/DDBJ databases">
        <title>Whole genome shotgun sequence of Cellulomonas aerilata NBRC 106308.</title>
        <authorList>
            <person name="Hosoyama A."/>
            <person name="Uohara A."/>
            <person name="Ohji S."/>
            <person name="Ichikawa N."/>
        </authorList>
    </citation>
    <scope>NUCLEOTIDE SEQUENCE [LARGE SCALE GENOMIC DNA]</scope>
    <source>
        <strain evidence="2 3">NBRC 106308</strain>
    </source>
</reference>
<feature type="transmembrane region" description="Helical" evidence="1">
    <location>
        <begin position="7"/>
        <end position="29"/>
    </location>
</feature>
<gene>
    <name evidence="2" type="ORF">CAE01nite_17090</name>
</gene>
<evidence type="ECO:0008006" key="4">
    <source>
        <dbReference type="Google" id="ProtNLM"/>
    </source>
</evidence>
<proteinExistence type="predicted"/>
<feature type="transmembrane region" description="Helical" evidence="1">
    <location>
        <begin position="165"/>
        <end position="186"/>
    </location>
</feature>
<feature type="transmembrane region" description="Helical" evidence="1">
    <location>
        <begin position="192"/>
        <end position="209"/>
    </location>
</feature>
<dbReference type="EMBL" id="BJYY01000013">
    <property type="protein sequence ID" value="GEO33984.1"/>
    <property type="molecule type" value="Genomic_DNA"/>
</dbReference>
<protein>
    <recommendedName>
        <fullName evidence="4">DUF4386 family protein</fullName>
    </recommendedName>
</protein>
<accession>A0A512DBX5</accession>
<feature type="transmembrane region" description="Helical" evidence="1">
    <location>
        <begin position="52"/>
        <end position="77"/>
    </location>
</feature>
<feature type="transmembrane region" description="Helical" evidence="1">
    <location>
        <begin position="133"/>
        <end position="153"/>
    </location>
</feature>